<dbReference type="Proteomes" id="UP000295375">
    <property type="component" value="Unassembled WGS sequence"/>
</dbReference>
<dbReference type="PIRSF" id="PIRSF025560">
    <property type="entry name" value="UCP025560"/>
    <property type="match status" value="1"/>
</dbReference>
<gene>
    <name evidence="2" type="ORF">EV696_10480</name>
</gene>
<dbReference type="Pfam" id="PF07027">
    <property type="entry name" value="DUF1318"/>
    <property type="match status" value="1"/>
</dbReference>
<proteinExistence type="predicted"/>
<keyword evidence="3" id="KW-1185">Reference proteome</keyword>
<dbReference type="RefSeq" id="WP_133588908.1">
    <property type="nucleotide sequence ID" value="NZ_CP037953.1"/>
</dbReference>
<evidence type="ECO:0008006" key="4">
    <source>
        <dbReference type="Google" id="ProtNLM"/>
    </source>
</evidence>
<name>A0A4R6USY5_9GAMM</name>
<evidence type="ECO:0000313" key="3">
    <source>
        <dbReference type="Proteomes" id="UP000295375"/>
    </source>
</evidence>
<dbReference type="EMBL" id="SNYM01000004">
    <property type="protein sequence ID" value="TDQ49376.1"/>
    <property type="molecule type" value="Genomic_DNA"/>
</dbReference>
<feature type="chain" id="PRO_5020327247" description="DUF1318 domain-containing protein" evidence="1">
    <location>
        <begin position="22"/>
        <end position="109"/>
    </location>
</feature>
<organism evidence="2 3">
    <name type="scientific">Permianibacter aggregans</name>
    <dbReference type="NCBI Taxonomy" id="1510150"/>
    <lineage>
        <taxon>Bacteria</taxon>
        <taxon>Pseudomonadati</taxon>
        <taxon>Pseudomonadota</taxon>
        <taxon>Gammaproteobacteria</taxon>
        <taxon>Pseudomonadales</taxon>
        <taxon>Pseudomonadaceae</taxon>
        <taxon>Permianibacter</taxon>
    </lineage>
</organism>
<accession>A0A4R6USY5</accession>
<reference evidence="2 3" key="1">
    <citation type="submission" date="2019-03" db="EMBL/GenBank/DDBJ databases">
        <title>Genomic Encyclopedia of Type Strains, Phase IV (KMG-IV): sequencing the most valuable type-strain genomes for metagenomic binning, comparative biology and taxonomic classification.</title>
        <authorList>
            <person name="Goeker M."/>
        </authorList>
    </citation>
    <scope>NUCLEOTIDE SEQUENCE [LARGE SCALE GENOMIC DNA]</scope>
    <source>
        <strain evidence="2 3">DSM 103792</strain>
    </source>
</reference>
<sequence length="109" mass="11823">MKTMMHALFIALTLLASSVFAADLKSAKASGLVGEQNNGYLGIVVPNPPSDVQQMVNSVNEQRKAHFAQIAAKTGVSLDEAAKVFAKEAYERTESGHYLQDSNGKWVRK</sequence>
<keyword evidence="1" id="KW-0732">Signal</keyword>
<comment type="caution">
    <text evidence="2">The sequence shown here is derived from an EMBL/GenBank/DDBJ whole genome shotgun (WGS) entry which is preliminary data.</text>
</comment>
<dbReference type="OrthoDB" id="9798130at2"/>
<feature type="signal peptide" evidence="1">
    <location>
        <begin position="1"/>
        <end position="21"/>
    </location>
</feature>
<dbReference type="AlphaFoldDB" id="A0A4R6USY5"/>
<dbReference type="InterPro" id="IPR008309">
    <property type="entry name" value="YdbL"/>
</dbReference>
<protein>
    <recommendedName>
        <fullName evidence="4">DUF1318 domain-containing protein</fullName>
    </recommendedName>
</protein>
<evidence type="ECO:0000313" key="2">
    <source>
        <dbReference type="EMBL" id="TDQ49376.1"/>
    </source>
</evidence>
<evidence type="ECO:0000256" key="1">
    <source>
        <dbReference type="SAM" id="SignalP"/>
    </source>
</evidence>